<proteinExistence type="predicted"/>
<protein>
    <submittedName>
        <fullName evidence="1">Uncharacterized protein</fullName>
    </submittedName>
</protein>
<dbReference type="AlphaFoldDB" id="A0A453SX05"/>
<name>A0A453SX05_AEGTS</name>
<evidence type="ECO:0000313" key="1">
    <source>
        <dbReference type="EnsemblPlants" id="AET7Gv21137000.37"/>
    </source>
</evidence>
<dbReference type="Proteomes" id="UP000015105">
    <property type="component" value="Chromosome 7D"/>
</dbReference>
<keyword evidence="2" id="KW-1185">Reference proteome</keyword>
<evidence type="ECO:0000313" key="2">
    <source>
        <dbReference type="Proteomes" id="UP000015105"/>
    </source>
</evidence>
<reference evidence="1" key="3">
    <citation type="journal article" date="2017" name="Nature">
        <title>Genome sequence of the progenitor of the wheat D genome Aegilops tauschii.</title>
        <authorList>
            <person name="Luo M.C."/>
            <person name="Gu Y.Q."/>
            <person name="Puiu D."/>
            <person name="Wang H."/>
            <person name="Twardziok S.O."/>
            <person name="Deal K.R."/>
            <person name="Huo N."/>
            <person name="Zhu T."/>
            <person name="Wang L."/>
            <person name="Wang Y."/>
            <person name="McGuire P.E."/>
            <person name="Liu S."/>
            <person name="Long H."/>
            <person name="Ramasamy R.K."/>
            <person name="Rodriguez J.C."/>
            <person name="Van S.L."/>
            <person name="Yuan L."/>
            <person name="Wang Z."/>
            <person name="Xia Z."/>
            <person name="Xiao L."/>
            <person name="Anderson O.D."/>
            <person name="Ouyang S."/>
            <person name="Liang Y."/>
            <person name="Zimin A.V."/>
            <person name="Pertea G."/>
            <person name="Qi P."/>
            <person name="Bennetzen J.L."/>
            <person name="Dai X."/>
            <person name="Dawson M.W."/>
            <person name="Muller H.G."/>
            <person name="Kugler K."/>
            <person name="Rivarola-Duarte L."/>
            <person name="Spannagl M."/>
            <person name="Mayer K.F.X."/>
            <person name="Lu F.H."/>
            <person name="Bevan M.W."/>
            <person name="Leroy P."/>
            <person name="Li P."/>
            <person name="You F.M."/>
            <person name="Sun Q."/>
            <person name="Liu Z."/>
            <person name="Lyons E."/>
            <person name="Wicker T."/>
            <person name="Salzberg S.L."/>
            <person name="Devos K.M."/>
            <person name="Dvorak J."/>
        </authorList>
    </citation>
    <scope>NUCLEOTIDE SEQUENCE [LARGE SCALE GENOMIC DNA]</scope>
    <source>
        <strain evidence="1">cv. AL8/78</strain>
    </source>
</reference>
<reference evidence="2" key="1">
    <citation type="journal article" date="2014" name="Science">
        <title>Ancient hybridizations among the ancestral genomes of bread wheat.</title>
        <authorList>
            <consortium name="International Wheat Genome Sequencing Consortium,"/>
            <person name="Marcussen T."/>
            <person name="Sandve S.R."/>
            <person name="Heier L."/>
            <person name="Spannagl M."/>
            <person name="Pfeifer M."/>
            <person name="Jakobsen K.S."/>
            <person name="Wulff B.B."/>
            <person name="Steuernagel B."/>
            <person name="Mayer K.F."/>
            <person name="Olsen O.A."/>
        </authorList>
    </citation>
    <scope>NUCLEOTIDE SEQUENCE [LARGE SCALE GENOMIC DNA]</scope>
    <source>
        <strain evidence="2">cv. AL8/78</strain>
    </source>
</reference>
<accession>A0A453SX05</accession>
<sequence>CHHHIGSRWLCILYCNFLNSLCPKETNDLINLNSILCCLFVLSDKSFLLRLNYLP</sequence>
<dbReference type="EnsemblPlants" id="AET7Gv21137000.37">
    <property type="protein sequence ID" value="AET7Gv21137000.37"/>
    <property type="gene ID" value="AET7Gv21137000"/>
</dbReference>
<reference evidence="1" key="4">
    <citation type="submission" date="2019-03" db="UniProtKB">
        <authorList>
            <consortium name="EnsemblPlants"/>
        </authorList>
    </citation>
    <scope>IDENTIFICATION</scope>
</reference>
<organism evidence="1 2">
    <name type="scientific">Aegilops tauschii subsp. strangulata</name>
    <name type="common">Goatgrass</name>
    <dbReference type="NCBI Taxonomy" id="200361"/>
    <lineage>
        <taxon>Eukaryota</taxon>
        <taxon>Viridiplantae</taxon>
        <taxon>Streptophyta</taxon>
        <taxon>Embryophyta</taxon>
        <taxon>Tracheophyta</taxon>
        <taxon>Spermatophyta</taxon>
        <taxon>Magnoliopsida</taxon>
        <taxon>Liliopsida</taxon>
        <taxon>Poales</taxon>
        <taxon>Poaceae</taxon>
        <taxon>BOP clade</taxon>
        <taxon>Pooideae</taxon>
        <taxon>Triticodae</taxon>
        <taxon>Triticeae</taxon>
        <taxon>Triticinae</taxon>
        <taxon>Aegilops</taxon>
    </lineage>
</organism>
<reference evidence="2" key="2">
    <citation type="journal article" date="2017" name="Nat. Plants">
        <title>The Aegilops tauschii genome reveals multiple impacts of transposons.</title>
        <authorList>
            <person name="Zhao G."/>
            <person name="Zou C."/>
            <person name="Li K."/>
            <person name="Wang K."/>
            <person name="Li T."/>
            <person name="Gao L."/>
            <person name="Zhang X."/>
            <person name="Wang H."/>
            <person name="Yang Z."/>
            <person name="Liu X."/>
            <person name="Jiang W."/>
            <person name="Mao L."/>
            <person name="Kong X."/>
            <person name="Jiao Y."/>
            <person name="Jia J."/>
        </authorList>
    </citation>
    <scope>NUCLEOTIDE SEQUENCE [LARGE SCALE GENOMIC DNA]</scope>
    <source>
        <strain evidence="2">cv. AL8/78</strain>
    </source>
</reference>
<dbReference type="Gramene" id="AET7Gv21137000.37">
    <property type="protein sequence ID" value="AET7Gv21137000.37"/>
    <property type="gene ID" value="AET7Gv21137000"/>
</dbReference>
<reference evidence="1" key="5">
    <citation type="journal article" date="2021" name="G3 (Bethesda)">
        <title>Aegilops tauschii genome assembly Aet v5.0 features greater sequence contiguity and improved annotation.</title>
        <authorList>
            <person name="Wang L."/>
            <person name="Zhu T."/>
            <person name="Rodriguez J.C."/>
            <person name="Deal K.R."/>
            <person name="Dubcovsky J."/>
            <person name="McGuire P.E."/>
            <person name="Lux T."/>
            <person name="Spannagl M."/>
            <person name="Mayer K.F.X."/>
            <person name="Baldrich P."/>
            <person name="Meyers B.C."/>
            <person name="Huo N."/>
            <person name="Gu Y.Q."/>
            <person name="Zhou H."/>
            <person name="Devos K.M."/>
            <person name="Bennetzen J.L."/>
            <person name="Unver T."/>
            <person name="Budak H."/>
            <person name="Gulick P.J."/>
            <person name="Galiba G."/>
            <person name="Kalapos B."/>
            <person name="Nelson D.R."/>
            <person name="Li P."/>
            <person name="You F.M."/>
            <person name="Luo M.C."/>
            <person name="Dvorak J."/>
        </authorList>
    </citation>
    <scope>NUCLEOTIDE SEQUENCE [LARGE SCALE GENOMIC DNA]</scope>
    <source>
        <strain evidence="1">cv. AL8/78</strain>
    </source>
</reference>